<dbReference type="Proteomes" id="UP000612362">
    <property type="component" value="Unassembled WGS sequence"/>
</dbReference>
<name>A0A8J3I3B9_9CHLR</name>
<gene>
    <name evidence="1" type="ORF">KSX_28670</name>
</gene>
<keyword evidence="2" id="KW-1185">Reference proteome</keyword>
<dbReference type="EMBL" id="BNJF01000001">
    <property type="protein sequence ID" value="GHO44704.1"/>
    <property type="molecule type" value="Genomic_DNA"/>
</dbReference>
<reference evidence="1" key="1">
    <citation type="submission" date="2020-10" db="EMBL/GenBank/DDBJ databases">
        <title>Taxonomic study of unclassified bacteria belonging to the class Ktedonobacteria.</title>
        <authorList>
            <person name="Yabe S."/>
            <person name="Wang C.M."/>
            <person name="Zheng Y."/>
            <person name="Sakai Y."/>
            <person name="Cavaletti L."/>
            <person name="Monciardini P."/>
            <person name="Donadio S."/>
        </authorList>
    </citation>
    <scope>NUCLEOTIDE SEQUENCE</scope>
    <source>
        <strain evidence="1">SOSP1-1</strain>
    </source>
</reference>
<dbReference type="AlphaFoldDB" id="A0A8J3I3B9"/>
<organism evidence="1 2">
    <name type="scientific">Ktedonospora formicarum</name>
    <dbReference type="NCBI Taxonomy" id="2778364"/>
    <lineage>
        <taxon>Bacteria</taxon>
        <taxon>Bacillati</taxon>
        <taxon>Chloroflexota</taxon>
        <taxon>Ktedonobacteria</taxon>
        <taxon>Ktedonobacterales</taxon>
        <taxon>Ktedonobacteraceae</taxon>
        <taxon>Ktedonospora</taxon>
    </lineage>
</organism>
<sequence length="84" mass="8285">MGVVVSPGIGVVQPVLDLIAGVGVGIDGVGEDVLVGVALCVGIEVGESVTVGVGVDTDEVGVKQGVVEVGVFPFPERVALSWDA</sequence>
<evidence type="ECO:0000313" key="2">
    <source>
        <dbReference type="Proteomes" id="UP000612362"/>
    </source>
</evidence>
<accession>A0A8J3I3B9</accession>
<evidence type="ECO:0000313" key="1">
    <source>
        <dbReference type="EMBL" id="GHO44704.1"/>
    </source>
</evidence>
<comment type="caution">
    <text evidence="1">The sequence shown here is derived from an EMBL/GenBank/DDBJ whole genome shotgun (WGS) entry which is preliminary data.</text>
</comment>
<proteinExistence type="predicted"/>
<protein>
    <submittedName>
        <fullName evidence="1">Uncharacterized protein</fullName>
    </submittedName>
</protein>